<reference evidence="2" key="1">
    <citation type="submission" date="2016-03" db="EMBL/GenBank/DDBJ databases">
        <title>Mechanisms controlling the formation of the plant cell surface in tip-growing cells are functionally conserved among land plants.</title>
        <authorList>
            <person name="Honkanen S."/>
            <person name="Jones V.A."/>
            <person name="Morieri G."/>
            <person name="Champion C."/>
            <person name="Hetherington A.J."/>
            <person name="Kelly S."/>
            <person name="Saint-Marcoux D."/>
            <person name="Proust H."/>
            <person name="Prescott H."/>
            <person name="Dolan L."/>
        </authorList>
    </citation>
    <scope>NUCLEOTIDE SEQUENCE [LARGE SCALE GENOMIC DNA]</scope>
    <source>
        <tissue evidence="2">Whole gametophyte</tissue>
    </source>
</reference>
<proteinExistence type="predicted"/>
<comment type="caution">
    <text evidence="2">The sequence shown here is derived from an EMBL/GenBank/DDBJ whole genome shotgun (WGS) entry which is preliminary data.</text>
</comment>
<sequence length="244" mass="26075">MSAPRKPVPGKDFSVSDGLRNPVGQDIDPVAFPRRESTTLDSKIEAPPATPSRLGPCRRCVGRARKQPRTVSRLDKASRPTGDAGDVMSTAEGLAMVVSGSRPGATSINRPTREGNTVHCGSLPSKDVDGKGRGPPRRATATRRRSQIAKSDGRRSRLRPAICSCADAGAPVQWDATWVAKMPGDGAKRCPSWRASPMSDRASSWVGESAASLKTWRQGPDKWTIGPNHKGPDKNGWDVECVCG</sequence>
<feature type="compositionally biased region" description="Basic and acidic residues" evidence="1">
    <location>
        <begin position="33"/>
        <end position="44"/>
    </location>
</feature>
<dbReference type="AlphaFoldDB" id="A0A176WB27"/>
<evidence type="ECO:0000313" key="3">
    <source>
        <dbReference type="Proteomes" id="UP000077202"/>
    </source>
</evidence>
<feature type="region of interest" description="Disordered" evidence="1">
    <location>
        <begin position="1"/>
        <end position="87"/>
    </location>
</feature>
<keyword evidence="3" id="KW-1185">Reference proteome</keyword>
<gene>
    <name evidence="2" type="ORF">AXG93_773s1530</name>
</gene>
<accession>A0A176WB27</accession>
<dbReference type="Proteomes" id="UP000077202">
    <property type="component" value="Unassembled WGS sequence"/>
</dbReference>
<feature type="compositionally biased region" description="Basic residues" evidence="1">
    <location>
        <begin position="134"/>
        <end position="147"/>
    </location>
</feature>
<evidence type="ECO:0000313" key="2">
    <source>
        <dbReference type="EMBL" id="OAE29913.1"/>
    </source>
</evidence>
<protein>
    <submittedName>
        <fullName evidence="2">Uncharacterized protein</fullName>
    </submittedName>
</protein>
<feature type="region of interest" description="Disordered" evidence="1">
    <location>
        <begin position="102"/>
        <end position="155"/>
    </location>
</feature>
<name>A0A176WB27_MARPO</name>
<organism evidence="2 3">
    <name type="scientific">Marchantia polymorpha subsp. ruderalis</name>
    <dbReference type="NCBI Taxonomy" id="1480154"/>
    <lineage>
        <taxon>Eukaryota</taxon>
        <taxon>Viridiplantae</taxon>
        <taxon>Streptophyta</taxon>
        <taxon>Embryophyta</taxon>
        <taxon>Marchantiophyta</taxon>
        <taxon>Marchantiopsida</taxon>
        <taxon>Marchantiidae</taxon>
        <taxon>Marchantiales</taxon>
        <taxon>Marchantiaceae</taxon>
        <taxon>Marchantia</taxon>
    </lineage>
</organism>
<evidence type="ECO:0000256" key="1">
    <source>
        <dbReference type="SAM" id="MobiDB-lite"/>
    </source>
</evidence>
<dbReference type="EMBL" id="LVLJ01001380">
    <property type="protein sequence ID" value="OAE29913.1"/>
    <property type="molecule type" value="Genomic_DNA"/>
</dbReference>